<evidence type="ECO:0000313" key="3">
    <source>
        <dbReference type="EMBL" id="SMP17101.1"/>
    </source>
</evidence>
<proteinExistence type="predicted"/>
<dbReference type="Pfam" id="PF19495">
    <property type="entry name" value="DUF6030"/>
    <property type="match status" value="1"/>
</dbReference>
<keyword evidence="2" id="KW-0472">Membrane</keyword>
<dbReference type="InterPro" id="IPR046071">
    <property type="entry name" value="DUF6030"/>
</dbReference>
<evidence type="ECO:0000256" key="2">
    <source>
        <dbReference type="SAM" id="Phobius"/>
    </source>
</evidence>
<keyword evidence="2" id="KW-1133">Transmembrane helix</keyword>
<feature type="compositionally biased region" description="Basic and acidic residues" evidence="1">
    <location>
        <begin position="41"/>
        <end position="56"/>
    </location>
</feature>
<protein>
    <submittedName>
        <fullName evidence="3">Uncharacterized protein</fullName>
    </submittedName>
</protein>
<feature type="region of interest" description="Disordered" evidence="1">
    <location>
        <begin position="17"/>
        <end position="56"/>
    </location>
</feature>
<keyword evidence="4" id="KW-1185">Reference proteome</keyword>
<feature type="transmembrane region" description="Helical" evidence="2">
    <location>
        <begin position="86"/>
        <end position="108"/>
    </location>
</feature>
<name>A0ABY1NSZ3_9HYPH</name>
<sequence length="336" mass="36553">MNEWAEKLGSLFKRSAESVGRLARHETPRASSQPKPQGPRWAEDQAASKDHFDRGPDEIRRVGRAAPAKNAPQGGLGSARSRRGMVLPWIWIGAAGLLITGVAATVAVKTYVRPVPVAEEAKAGPDPLGPLSVETREALTKATPELGAELKRSFLGKPEDLCTKLEDLGLDNSGWRRAPFTQSRWQCASDLVLLTTPSVDFGPSTLFFLLRGPTAGKVDYLRLKLVVEDPRQKDIGLEAVWLVIGALADRYGWAVPSEFRNAVAGFQPLEINDRGIHLSVAPENPDLTGDALASQRLNIILNFGEPDLIRPAGRFEQGPPLEEAWRIRGRDGPGAE</sequence>
<dbReference type="EMBL" id="FXTT01000002">
    <property type="protein sequence ID" value="SMP17101.1"/>
    <property type="molecule type" value="Genomic_DNA"/>
</dbReference>
<organism evidence="3 4">
    <name type="scientific">Roseibium denhamense</name>
    <dbReference type="NCBI Taxonomy" id="76305"/>
    <lineage>
        <taxon>Bacteria</taxon>
        <taxon>Pseudomonadati</taxon>
        <taxon>Pseudomonadota</taxon>
        <taxon>Alphaproteobacteria</taxon>
        <taxon>Hyphomicrobiales</taxon>
        <taxon>Stappiaceae</taxon>
        <taxon>Roseibium</taxon>
    </lineage>
</organism>
<gene>
    <name evidence="3" type="ORF">SAMN06265374_1777</name>
</gene>
<accession>A0ABY1NSZ3</accession>
<comment type="caution">
    <text evidence="3">The sequence shown here is derived from an EMBL/GenBank/DDBJ whole genome shotgun (WGS) entry which is preliminary data.</text>
</comment>
<evidence type="ECO:0000313" key="4">
    <source>
        <dbReference type="Proteomes" id="UP001157914"/>
    </source>
</evidence>
<evidence type="ECO:0000256" key="1">
    <source>
        <dbReference type="SAM" id="MobiDB-lite"/>
    </source>
</evidence>
<reference evidence="3 4" key="1">
    <citation type="submission" date="2017-05" db="EMBL/GenBank/DDBJ databases">
        <authorList>
            <person name="Varghese N."/>
            <person name="Submissions S."/>
        </authorList>
    </citation>
    <scope>NUCLEOTIDE SEQUENCE [LARGE SCALE GENOMIC DNA]</scope>
    <source>
        <strain evidence="3 4">DSM 15949</strain>
    </source>
</reference>
<keyword evidence="2" id="KW-0812">Transmembrane</keyword>
<dbReference type="Proteomes" id="UP001157914">
    <property type="component" value="Unassembled WGS sequence"/>
</dbReference>